<keyword evidence="2" id="KW-0012">Acyltransferase</keyword>
<dbReference type="AlphaFoldDB" id="A0A1R4ITJ8"/>
<proteinExistence type="predicted"/>
<name>A0A1R4ITJ8_9LACT</name>
<dbReference type="EMBL" id="FUKW01000041">
    <property type="protein sequence ID" value="SJN22885.1"/>
    <property type="molecule type" value="Genomic_DNA"/>
</dbReference>
<dbReference type="Proteomes" id="UP000195611">
    <property type="component" value="Unassembled WGS sequence"/>
</dbReference>
<gene>
    <name evidence="2" type="ORF">FM115_02440</name>
</gene>
<evidence type="ECO:0000259" key="1">
    <source>
        <dbReference type="PROSITE" id="PS51186"/>
    </source>
</evidence>
<dbReference type="InterPro" id="IPR000182">
    <property type="entry name" value="GNAT_dom"/>
</dbReference>
<evidence type="ECO:0000313" key="2">
    <source>
        <dbReference type="EMBL" id="SJN22885.1"/>
    </source>
</evidence>
<organism evidence="2 3">
    <name type="scientific">Marinilactibacillus psychrotolerans 42ea</name>
    <dbReference type="NCBI Taxonomy" id="1255609"/>
    <lineage>
        <taxon>Bacteria</taxon>
        <taxon>Bacillati</taxon>
        <taxon>Bacillota</taxon>
        <taxon>Bacilli</taxon>
        <taxon>Lactobacillales</taxon>
        <taxon>Carnobacteriaceae</taxon>
        <taxon>Marinilactibacillus</taxon>
    </lineage>
</organism>
<sequence length="174" mass="20192">MIKGKSVYLRALTEEDMTSIYRACQDEEIIYMTGTRQSFTLDDIIERYKQFDLDDTRINFAICLLDSQEMIGDLSILDIDVSNKKAGFRIALHSKNYTGKGYGTEATKLAQKVSFEELKLNRLELEVFSHNIRGIKAYEKAGFRIEGVLRQSLYMNNTYSDEILMGMLQEEYYK</sequence>
<dbReference type="InterPro" id="IPR016181">
    <property type="entry name" value="Acyl_CoA_acyltransferase"/>
</dbReference>
<reference evidence="2 3" key="1">
    <citation type="submission" date="2017-02" db="EMBL/GenBank/DDBJ databases">
        <authorList>
            <person name="Peterson S.W."/>
        </authorList>
    </citation>
    <scope>NUCLEOTIDE SEQUENCE [LARGE SCALE GENOMIC DNA]</scope>
    <source>
        <strain evidence="2 3">42ea</strain>
    </source>
</reference>
<dbReference type="RefSeq" id="WP_087057263.1">
    <property type="nucleotide sequence ID" value="NZ_FUKW01000041.1"/>
</dbReference>
<keyword evidence="2" id="KW-0808">Transferase</keyword>
<dbReference type="PROSITE" id="PS51186">
    <property type="entry name" value="GNAT"/>
    <property type="match status" value="1"/>
</dbReference>
<dbReference type="PANTHER" id="PTHR43415:SF3">
    <property type="entry name" value="GNAT-FAMILY ACETYLTRANSFERASE"/>
    <property type="match status" value="1"/>
</dbReference>
<dbReference type="SUPFAM" id="SSF55729">
    <property type="entry name" value="Acyl-CoA N-acyltransferases (Nat)"/>
    <property type="match status" value="1"/>
</dbReference>
<dbReference type="PANTHER" id="PTHR43415">
    <property type="entry name" value="SPERMIDINE N(1)-ACETYLTRANSFERASE"/>
    <property type="match status" value="1"/>
</dbReference>
<dbReference type="EC" id="2.3.1.82" evidence="2"/>
<dbReference type="Gene3D" id="3.40.630.30">
    <property type="match status" value="1"/>
</dbReference>
<evidence type="ECO:0000313" key="3">
    <source>
        <dbReference type="Proteomes" id="UP000195611"/>
    </source>
</evidence>
<dbReference type="GO" id="GO:0047663">
    <property type="term" value="F:aminoglycoside 6'-N-acetyltransferase activity"/>
    <property type="evidence" value="ECO:0007669"/>
    <property type="project" value="UniProtKB-EC"/>
</dbReference>
<accession>A0A1R4ITJ8</accession>
<dbReference type="Pfam" id="PF13302">
    <property type="entry name" value="Acetyltransf_3"/>
    <property type="match status" value="1"/>
</dbReference>
<protein>
    <submittedName>
        <fullName evidence="2">Aminoglycoside N6'-acetyltransferase</fullName>
        <ecNumber evidence="2">2.3.1.82</ecNumber>
    </submittedName>
</protein>
<feature type="domain" description="N-acetyltransferase" evidence="1">
    <location>
        <begin position="7"/>
        <end position="170"/>
    </location>
</feature>